<organism evidence="12 13">
    <name type="scientific">Pedobacter chinensis</name>
    <dbReference type="NCBI Taxonomy" id="2282421"/>
    <lineage>
        <taxon>Bacteria</taxon>
        <taxon>Pseudomonadati</taxon>
        <taxon>Bacteroidota</taxon>
        <taxon>Sphingobacteriia</taxon>
        <taxon>Sphingobacteriales</taxon>
        <taxon>Sphingobacteriaceae</taxon>
        <taxon>Pedobacter</taxon>
    </lineage>
</organism>
<keyword evidence="5 9" id="KW-0798">TonB box</keyword>
<dbReference type="SUPFAM" id="SSF56935">
    <property type="entry name" value="Porins"/>
    <property type="match status" value="1"/>
</dbReference>
<evidence type="ECO:0000256" key="3">
    <source>
        <dbReference type="ARBA" id="ARBA00022452"/>
    </source>
</evidence>
<dbReference type="Pfam" id="PF00593">
    <property type="entry name" value="TonB_dep_Rec_b-barrel"/>
    <property type="match status" value="1"/>
</dbReference>
<comment type="caution">
    <text evidence="12">The sequence shown here is derived from an EMBL/GenBank/DDBJ whole genome shotgun (WGS) entry which is preliminary data.</text>
</comment>
<feature type="domain" description="TonB-dependent receptor plug" evidence="11">
    <location>
        <begin position="140"/>
        <end position="238"/>
    </location>
</feature>
<dbReference type="Pfam" id="PF13715">
    <property type="entry name" value="CarbopepD_reg_2"/>
    <property type="match status" value="1"/>
</dbReference>
<evidence type="ECO:0000313" key="12">
    <source>
        <dbReference type="EMBL" id="RDC58354.1"/>
    </source>
</evidence>
<dbReference type="Pfam" id="PF07715">
    <property type="entry name" value="Plug"/>
    <property type="match status" value="1"/>
</dbReference>
<evidence type="ECO:0000259" key="10">
    <source>
        <dbReference type="Pfam" id="PF00593"/>
    </source>
</evidence>
<feature type="domain" description="TonB-dependent receptor-like beta-barrel" evidence="10">
    <location>
        <begin position="406"/>
        <end position="977"/>
    </location>
</feature>
<dbReference type="RefSeq" id="WP_115401763.1">
    <property type="nucleotide sequence ID" value="NZ_QPKV01000002.1"/>
</dbReference>
<reference evidence="12 13" key="1">
    <citation type="submission" date="2018-07" db="EMBL/GenBank/DDBJ databases">
        <title>Pedobacter sp. nov., isolated from soil.</title>
        <authorList>
            <person name="Zhou L.Y."/>
            <person name="Du Z.J."/>
        </authorList>
    </citation>
    <scope>NUCLEOTIDE SEQUENCE [LARGE SCALE GENOMIC DNA]</scope>
    <source>
        <strain evidence="12 13">JDX94</strain>
    </source>
</reference>
<evidence type="ECO:0000256" key="6">
    <source>
        <dbReference type="ARBA" id="ARBA00023136"/>
    </source>
</evidence>
<dbReference type="InterPro" id="IPR012910">
    <property type="entry name" value="Plug_dom"/>
</dbReference>
<evidence type="ECO:0000256" key="5">
    <source>
        <dbReference type="ARBA" id="ARBA00023077"/>
    </source>
</evidence>
<dbReference type="InterPro" id="IPR039426">
    <property type="entry name" value="TonB-dep_rcpt-like"/>
</dbReference>
<dbReference type="NCBIfam" id="TIGR04056">
    <property type="entry name" value="OMP_RagA_SusC"/>
    <property type="match status" value="1"/>
</dbReference>
<keyword evidence="12" id="KW-0675">Receptor</keyword>
<evidence type="ECO:0000256" key="7">
    <source>
        <dbReference type="ARBA" id="ARBA00023237"/>
    </source>
</evidence>
<dbReference type="Gene3D" id="2.40.170.20">
    <property type="entry name" value="TonB-dependent receptor, beta-barrel domain"/>
    <property type="match status" value="1"/>
</dbReference>
<dbReference type="Gene3D" id="2.60.40.1120">
    <property type="entry name" value="Carboxypeptidase-like, regulatory domain"/>
    <property type="match status" value="1"/>
</dbReference>
<keyword evidence="4 8" id="KW-0812">Transmembrane</keyword>
<dbReference type="InterPro" id="IPR037066">
    <property type="entry name" value="Plug_dom_sf"/>
</dbReference>
<dbReference type="GO" id="GO:0009279">
    <property type="term" value="C:cell outer membrane"/>
    <property type="evidence" value="ECO:0007669"/>
    <property type="project" value="UniProtKB-SubCell"/>
</dbReference>
<dbReference type="InterPro" id="IPR023996">
    <property type="entry name" value="TonB-dep_OMP_SusC/RagA"/>
</dbReference>
<evidence type="ECO:0000256" key="2">
    <source>
        <dbReference type="ARBA" id="ARBA00022448"/>
    </source>
</evidence>
<keyword evidence="6 8" id="KW-0472">Membrane</keyword>
<protein>
    <submittedName>
        <fullName evidence="12">TonB-dependent receptor</fullName>
    </submittedName>
</protein>
<dbReference type="AlphaFoldDB" id="A0A369Q0T5"/>
<accession>A0A369Q0T5</accession>
<dbReference type="OrthoDB" id="9768177at2"/>
<dbReference type="SUPFAM" id="SSF49464">
    <property type="entry name" value="Carboxypeptidase regulatory domain-like"/>
    <property type="match status" value="1"/>
</dbReference>
<keyword evidence="3 8" id="KW-1134">Transmembrane beta strand</keyword>
<dbReference type="InterPro" id="IPR008969">
    <property type="entry name" value="CarboxyPept-like_regulatory"/>
</dbReference>
<evidence type="ECO:0000256" key="4">
    <source>
        <dbReference type="ARBA" id="ARBA00022692"/>
    </source>
</evidence>
<keyword evidence="2 8" id="KW-0813">Transport</keyword>
<comment type="subcellular location">
    <subcellularLocation>
        <location evidence="1 8">Cell outer membrane</location>
        <topology evidence="1 8">Multi-pass membrane protein</topology>
    </subcellularLocation>
</comment>
<dbReference type="Proteomes" id="UP000253961">
    <property type="component" value="Unassembled WGS sequence"/>
</dbReference>
<name>A0A369Q0T5_9SPHI</name>
<dbReference type="InterPro" id="IPR036942">
    <property type="entry name" value="Beta-barrel_TonB_sf"/>
</dbReference>
<sequence>MMKHYLKKVMDVKAKRKLLFVQFICLSLISITGLAQNNPIKKAQKETSVSGTLKGKISDIYGEPLFGVTVLNKSKGEHTITDRAGKYTIAGEPGETLVFTLSGYLTKEVEVADQQLNFSLTESTQTEKTYNSLYGPRKKSTSIQSYADIYSKELAQSPTVSYLNALTGRLPGLTTLQANGEPGNDFVGASIRGVAPQILINGIPRDITSIDPEQIESITILKDALSTVMLGQRSSGGVILIKTKQGEIGKQKVSFTAQRGIQSSTRIPNTLDAYNYATLFNEALRNDGKAEIYTAADLQAYKDGSDPIGHPNVDWYKEILKPSSIFSRYNLNTSGGGNNARYFVSVDYLDQDGLYRTSDHNSYNTNVNYKRYLLRSNIDVDITKNLSVNLNLFGAIENGNYPGGGGIYGALATTPNNAYPIFNRNGSLGGNNDFQNNIWGLSTRSGYTLSYNRTISADLSLKRTLDDVVKGLFVKATLSFNTGLGDATNRTKTFAVYKETPNLNGGYDYQKFKVDGVQNAGSSTNTAQNKNLYSEFQMGFDRSFGKHHIGALVNGNIQNVYVNGPSLPLDYKTLASSFSYNYEEKYMFEAAMSYSGLNRYIDNNRYGYFPAVGVAWNISKENFLKENVNWINNLKLRASYGKTGNANIGYFVYDQYYTDGVGYYFGTSATFAYTKTESTLANPNATWEKAKKLNIGLDADFFHNTFNITVDYYKNRFYDLMQQRGKSSAIIGNTYPLENIGITDYKGLDLQATYRNHVNNFNYFVSAIISAGSNKIIDQDEVYREYDWMRRTGQSSSQTFGYIADGFFQNTAEINASPKIAGYNPVPGDIKYKDLNGDHVINEFDVTSLRSNKSMVYYGLNFGVNYKGFDFSALLQGARNRTIYVSGITEWEFQNNGLGQAFEHHLDRWTPATAGTATYPRLTVGSNVNNQASSSFWLQNGNYLRLKNVELGYTLPGTLSNKIGLSSIRVFANGLNLLTQSEFDRVDPETIGSIYPAQRVINMGINIKF</sequence>
<keyword evidence="13" id="KW-1185">Reference proteome</keyword>
<dbReference type="InterPro" id="IPR000531">
    <property type="entry name" value="Beta-barrel_TonB"/>
</dbReference>
<evidence type="ECO:0000313" key="13">
    <source>
        <dbReference type="Proteomes" id="UP000253961"/>
    </source>
</evidence>
<evidence type="ECO:0000256" key="1">
    <source>
        <dbReference type="ARBA" id="ARBA00004571"/>
    </source>
</evidence>
<keyword evidence="7 8" id="KW-0998">Cell outer membrane</keyword>
<comment type="similarity">
    <text evidence="8 9">Belongs to the TonB-dependent receptor family.</text>
</comment>
<proteinExistence type="inferred from homology"/>
<dbReference type="PROSITE" id="PS52016">
    <property type="entry name" value="TONB_DEPENDENT_REC_3"/>
    <property type="match status" value="1"/>
</dbReference>
<evidence type="ECO:0000256" key="8">
    <source>
        <dbReference type="PROSITE-ProRule" id="PRU01360"/>
    </source>
</evidence>
<gene>
    <name evidence="12" type="ORF">DU508_05320</name>
</gene>
<evidence type="ECO:0000256" key="9">
    <source>
        <dbReference type="RuleBase" id="RU003357"/>
    </source>
</evidence>
<dbReference type="EMBL" id="QPKV01000002">
    <property type="protein sequence ID" value="RDC58354.1"/>
    <property type="molecule type" value="Genomic_DNA"/>
</dbReference>
<evidence type="ECO:0000259" key="11">
    <source>
        <dbReference type="Pfam" id="PF07715"/>
    </source>
</evidence>
<dbReference type="Gene3D" id="2.170.130.10">
    <property type="entry name" value="TonB-dependent receptor, plug domain"/>
    <property type="match status" value="1"/>
</dbReference>